<reference evidence="2 3" key="1">
    <citation type="submission" date="2022-03" db="EMBL/GenBank/DDBJ databases">
        <title>Genome data of Colletotrichum spp.</title>
        <authorList>
            <person name="Utami Y.D."/>
            <person name="Hiruma K."/>
        </authorList>
    </citation>
    <scope>NUCLEOTIDE SEQUENCE [LARGE SCALE GENOMIC DNA]</scope>
    <source>
        <strain evidence="2 3">MAFF 239500</strain>
    </source>
</reference>
<feature type="compositionally biased region" description="Low complexity" evidence="1">
    <location>
        <begin position="63"/>
        <end position="77"/>
    </location>
</feature>
<dbReference type="RefSeq" id="XP_049123181.1">
    <property type="nucleotide sequence ID" value="XM_049267224.1"/>
</dbReference>
<feature type="region of interest" description="Disordered" evidence="1">
    <location>
        <begin position="1"/>
        <end position="81"/>
    </location>
</feature>
<evidence type="ECO:0000256" key="1">
    <source>
        <dbReference type="SAM" id="MobiDB-lite"/>
    </source>
</evidence>
<evidence type="ECO:0000313" key="2">
    <source>
        <dbReference type="EMBL" id="GKT40831.1"/>
    </source>
</evidence>
<protein>
    <submittedName>
        <fullName evidence="2">Uncharacterized protein</fullName>
    </submittedName>
</protein>
<dbReference type="GeneID" id="73321814"/>
<evidence type="ECO:0000313" key="3">
    <source>
        <dbReference type="Proteomes" id="UP001055115"/>
    </source>
</evidence>
<proteinExistence type="predicted"/>
<sequence length="277" mass="30647">MADTTEDAPNDEATRIPSTSKRILRGKDASPRKRSRVSSEPGPINQGLPRSTRRPLADMSVNQTAPSPQASQAQPQTVKQAEMVDKLTKPVAAVSYKSGQHSTVNRAEAFKPPAPNAEAHSSAQPKHACQYAGHSCLLTNTTVLLSPCIAQQPWITENLLPLHGIQQWATNSHDWTDNPPAPKPSASSSSSTTNTQKRSLRPRRICFVEHNRKEATHAMMTHLEGNPQYTPGGRREYVEVYDWRFLEDITALEKELKGSRPLAEHSGPKRKWWVGLA</sequence>
<feature type="region of interest" description="Disordered" evidence="1">
    <location>
        <begin position="171"/>
        <end position="203"/>
    </location>
</feature>
<comment type="caution">
    <text evidence="2">The sequence shown here is derived from an EMBL/GenBank/DDBJ whole genome shotgun (WGS) entry which is preliminary data.</text>
</comment>
<gene>
    <name evidence="2" type="ORF">ColSpa_01012</name>
</gene>
<dbReference type="Proteomes" id="UP001055115">
    <property type="component" value="Unassembled WGS sequence"/>
</dbReference>
<feature type="compositionally biased region" description="Acidic residues" evidence="1">
    <location>
        <begin position="1"/>
        <end position="10"/>
    </location>
</feature>
<dbReference type="AlphaFoldDB" id="A0AA37L344"/>
<accession>A0AA37L344</accession>
<keyword evidence="3" id="KW-1185">Reference proteome</keyword>
<dbReference type="EMBL" id="BQXU01000002">
    <property type="protein sequence ID" value="GKT40831.1"/>
    <property type="molecule type" value="Genomic_DNA"/>
</dbReference>
<name>A0AA37L344_9PEZI</name>
<organism evidence="2 3">
    <name type="scientific">Colletotrichum spaethianum</name>
    <dbReference type="NCBI Taxonomy" id="700344"/>
    <lineage>
        <taxon>Eukaryota</taxon>
        <taxon>Fungi</taxon>
        <taxon>Dikarya</taxon>
        <taxon>Ascomycota</taxon>
        <taxon>Pezizomycotina</taxon>
        <taxon>Sordariomycetes</taxon>
        <taxon>Hypocreomycetidae</taxon>
        <taxon>Glomerellales</taxon>
        <taxon>Glomerellaceae</taxon>
        <taxon>Colletotrichum</taxon>
        <taxon>Colletotrichum spaethianum species complex</taxon>
    </lineage>
</organism>